<feature type="region of interest" description="Disordered" evidence="4">
    <location>
        <begin position="178"/>
        <end position="226"/>
    </location>
</feature>
<keyword evidence="6" id="KW-1185">Reference proteome</keyword>
<dbReference type="GO" id="GO:0000171">
    <property type="term" value="F:ribonuclease MRP activity"/>
    <property type="evidence" value="ECO:0007669"/>
    <property type="project" value="TreeGrafter"/>
</dbReference>
<dbReference type="GO" id="GO:0001682">
    <property type="term" value="P:tRNA 5'-leader removal"/>
    <property type="evidence" value="ECO:0007669"/>
    <property type="project" value="InterPro"/>
</dbReference>
<sequence>MANTQRKESESGTAKRRPEKLARLPANAAVHKRPLLHPPLPSQYSNAHHPKVVYISTKTPFLSAVKRVEKLLRLSDKRLIQSATTLAKQNSGKRKRGGAPDEILEIAETLESKRKRRRVEDGGGGEEVVMKGTGKAIQKVMELGLWFQQREGYRVRLRTGSVGAVDDIVLQPSGKVVVGEDDHEDNHGADKNGGGIALDSMATDQNETPQVPHAEPKAAIKAGKDTEEIPETRIRYTSVLEVAVSLQ</sequence>
<accession>A0A6A6PPY4</accession>
<feature type="compositionally biased region" description="Basic and acidic residues" evidence="4">
    <location>
        <begin position="1"/>
        <end position="10"/>
    </location>
</feature>
<proteinExistence type="predicted"/>
<comment type="subcellular location">
    <subcellularLocation>
        <location evidence="1">Nucleus</location>
    </subcellularLocation>
</comment>
<dbReference type="Proteomes" id="UP000799767">
    <property type="component" value="Unassembled WGS sequence"/>
</dbReference>
<feature type="region of interest" description="Disordered" evidence="4">
    <location>
        <begin position="1"/>
        <end position="45"/>
    </location>
</feature>
<reference evidence="5" key="1">
    <citation type="journal article" date="2020" name="Stud. Mycol.">
        <title>101 Dothideomycetes genomes: a test case for predicting lifestyles and emergence of pathogens.</title>
        <authorList>
            <person name="Haridas S."/>
            <person name="Albert R."/>
            <person name="Binder M."/>
            <person name="Bloem J."/>
            <person name="Labutti K."/>
            <person name="Salamov A."/>
            <person name="Andreopoulos B."/>
            <person name="Baker S."/>
            <person name="Barry K."/>
            <person name="Bills G."/>
            <person name="Bluhm B."/>
            <person name="Cannon C."/>
            <person name="Castanera R."/>
            <person name="Culley D."/>
            <person name="Daum C."/>
            <person name="Ezra D."/>
            <person name="Gonzalez J."/>
            <person name="Henrissat B."/>
            <person name="Kuo A."/>
            <person name="Liang C."/>
            <person name="Lipzen A."/>
            <person name="Lutzoni F."/>
            <person name="Magnuson J."/>
            <person name="Mondo S."/>
            <person name="Nolan M."/>
            <person name="Ohm R."/>
            <person name="Pangilinan J."/>
            <person name="Park H.-J."/>
            <person name="Ramirez L."/>
            <person name="Alfaro M."/>
            <person name="Sun H."/>
            <person name="Tritt A."/>
            <person name="Yoshinaga Y."/>
            <person name="Zwiers L.-H."/>
            <person name="Turgeon B."/>
            <person name="Goodwin S."/>
            <person name="Spatafora J."/>
            <person name="Crous P."/>
            <person name="Grigoriev I."/>
        </authorList>
    </citation>
    <scope>NUCLEOTIDE SEQUENCE</scope>
    <source>
        <strain evidence="5">CBS 113389</strain>
    </source>
</reference>
<evidence type="ECO:0000256" key="2">
    <source>
        <dbReference type="ARBA" id="ARBA00022694"/>
    </source>
</evidence>
<dbReference type="InterPro" id="IPR036882">
    <property type="entry name" value="Alba-like_dom_sf"/>
</dbReference>
<dbReference type="EMBL" id="MU001637">
    <property type="protein sequence ID" value="KAF2482149.1"/>
    <property type="molecule type" value="Genomic_DNA"/>
</dbReference>
<evidence type="ECO:0000256" key="3">
    <source>
        <dbReference type="ARBA" id="ARBA00023242"/>
    </source>
</evidence>
<dbReference type="OrthoDB" id="5416589at2759"/>
<dbReference type="RefSeq" id="XP_033588719.1">
    <property type="nucleotide sequence ID" value="XM_033734049.1"/>
</dbReference>
<dbReference type="InterPro" id="IPR020241">
    <property type="entry name" value="RNase_P/MRP_Pop7_fungi"/>
</dbReference>
<feature type="compositionally biased region" description="Basic and acidic residues" evidence="4">
    <location>
        <begin position="214"/>
        <end position="226"/>
    </location>
</feature>
<keyword evidence="3" id="KW-0539">Nucleus</keyword>
<dbReference type="GO" id="GO:0004526">
    <property type="term" value="F:ribonuclease P activity"/>
    <property type="evidence" value="ECO:0007669"/>
    <property type="project" value="TreeGrafter"/>
</dbReference>
<evidence type="ECO:0000256" key="4">
    <source>
        <dbReference type="SAM" id="MobiDB-lite"/>
    </source>
</evidence>
<evidence type="ECO:0000256" key="1">
    <source>
        <dbReference type="ARBA" id="ARBA00004123"/>
    </source>
</evidence>
<dbReference type="Gene3D" id="3.30.110.20">
    <property type="entry name" value="Alba-like domain"/>
    <property type="match status" value="1"/>
</dbReference>
<name>A0A6A6PPY4_9PEZI</name>
<dbReference type="PANTHER" id="PTHR28256">
    <property type="entry name" value="RIBONUCLEASES P/MRP PROTEIN SUBUNIT POP7"/>
    <property type="match status" value="1"/>
</dbReference>
<dbReference type="PANTHER" id="PTHR28256:SF1">
    <property type="entry name" value="RIBONUCLEASES P_MRP PROTEIN SUBUNIT POP7"/>
    <property type="match status" value="1"/>
</dbReference>
<dbReference type="InterPro" id="IPR014612">
    <property type="entry name" value="Pop7/Rpp20"/>
</dbReference>
<keyword evidence="2" id="KW-0819">tRNA processing</keyword>
<dbReference type="GO" id="GO:0000172">
    <property type="term" value="C:ribonuclease MRP complex"/>
    <property type="evidence" value="ECO:0007669"/>
    <property type="project" value="InterPro"/>
</dbReference>
<feature type="compositionally biased region" description="Basic and acidic residues" evidence="4">
    <location>
        <begin position="178"/>
        <end position="190"/>
    </location>
</feature>
<dbReference type="AlphaFoldDB" id="A0A6A6PPY4"/>
<dbReference type="GO" id="GO:0000294">
    <property type="term" value="P:nuclear-transcribed mRNA catabolic process, RNase MRP-dependent"/>
    <property type="evidence" value="ECO:0007669"/>
    <property type="project" value="TreeGrafter"/>
</dbReference>
<dbReference type="GO" id="GO:0005655">
    <property type="term" value="C:nucleolar ribonuclease P complex"/>
    <property type="evidence" value="ECO:0007669"/>
    <property type="project" value="InterPro"/>
</dbReference>
<dbReference type="GO" id="GO:0006364">
    <property type="term" value="P:rRNA processing"/>
    <property type="evidence" value="ECO:0007669"/>
    <property type="project" value="TreeGrafter"/>
</dbReference>
<evidence type="ECO:0000313" key="6">
    <source>
        <dbReference type="Proteomes" id="UP000799767"/>
    </source>
</evidence>
<dbReference type="GO" id="GO:0003723">
    <property type="term" value="F:RNA binding"/>
    <property type="evidence" value="ECO:0007669"/>
    <property type="project" value="TreeGrafter"/>
</dbReference>
<dbReference type="GO" id="GO:0034965">
    <property type="term" value="P:intronic box C/D snoRNA processing"/>
    <property type="evidence" value="ECO:0007669"/>
    <property type="project" value="TreeGrafter"/>
</dbReference>
<dbReference type="GeneID" id="54475051"/>
<dbReference type="Pfam" id="PF12328">
    <property type="entry name" value="Rpp20"/>
    <property type="match status" value="1"/>
</dbReference>
<protein>
    <submittedName>
        <fullName evidence="5">Rpp20 subunit of nuclear RNase MRP and P-domain-containing protein</fullName>
    </submittedName>
</protein>
<evidence type="ECO:0000313" key="5">
    <source>
        <dbReference type="EMBL" id="KAF2482149.1"/>
    </source>
</evidence>
<organism evidence="5 6">
    <name type="scientific">Neohortaea acidophila</name>
    <dbReference type="NCBI Taxonomy" id="245834"/>
    <lineage>
        <taxon>Eukaryota</taxon>
        <taxon>Fungi</taxon>
        <taxon>Dikarya</taxon>
        <taxon>Ascomycota</taxon>
        <taxon>Pezizomycotina</taxon>
        <taxon>Dothideomycetes</taxon>
        <taxon>Dothideomycetidae</taxon>
        <taxon>Mycosphaerellales</taxon>
        <taxon>Teratosphaeriaceae</taxon>
        <taxon>Neohortaea</taxon>
    </lineage>
</organism>
<gene>
    <name evidence="5" type="ORF">BDY17DRAFT_300381</name>
</gene>